<dbReference type="STRING" id="1503054.WT74_20860"/>
<dbReference type="PANTHER" id="PTHR36302">
    <property type="entry name" value="BLR7088 PROTEIN"/>
    <property type="match status" value="1"/>
</dbReference>
<proteinExistence type="predicted"/>
<dbReference type="EMBL" id="QTPM01000027">
    <property type="protein sequence ID" value="RQY89183.1"/>
    <property type="molecule type" value="Genomic_DNA"/>
</dbReference>
<dbReference type="Proteomes" id="UP000068603">
    <property type="component" value="Unassembled WGS sequence"/>
</dbReference>
<evidence type="ECO:0000313" key="6">
    <source>
        <dbReference type="Proteomes" id="UP000281098"/>
    </source>
</evidence>
<gene>
    <name evidence="4" type="ORF">DF017_20980</name>
    <name evidence="2" type="ORF">F7R25_08615</name>
    <name evidence="3" type="ORF">WT44_08450</name>
</gene>
<dbReference type="RefSeq" id="WP_059564293.1">
    <property type="nucleotide sequence ID" value="NZ_CABVPM010000053.1"/>
</dbReference>
<evidence type="ECO:0000313" key="2">
    <source>
        <dbReference type="EMBL" id="KAB0639310.1"/>
    </source>
</evidence>
<name>A0A104GEP8_9BURK</name>
<evidence type="ECO:0000313" key="5">
    <source>
        <dbReference type="Proteomes" id="UP000068603"/>
    </source>
</evidence>
<dbReference type="EMBL" id="LPHB01000029">
    <property type="protein sequence ID" value="KWA65347.1"/>
    <property type="molecule type" value="Genomic_DNA"/>
</dbReference>
<accession>A0A104GEP8</accession>
<dbReference type="InterPro" id="IPR036182">
    <property type="entry name" value="PCuAC_sf"/>
</dbReference>
<keyword evidence="1" id="KW-0732">Signal</keyword>
<dbReference type="InterPro" id="IPR058248">
    <property type="entry name" value="Lxx211020-like"/>
</dbReference>
<dbReference type="KEGG" id="bstg:WT74_20860"/>
<dbReference type="Proteomes" id="UP000281098">
    <property type="component" value="Unassembled WGS sequence"/>
</dbReference>
<reference evidence="4 6" key="2">
    <citation type="submission" date="2018-08" db="EMBL/GenBank/DDBJ databases">
        <title>Comparative analysis of Burkholderia isolates from Puerto Rico.</title>
        <authorList>
            <person name="Hall C."/>
            <person name="Sahl J."/>
            <person name="Wagner D."/>
        </authorList>
    </citation>
    <scope>NUCLEOTIDE SEQUENCE [LARGE SCALE GENOMIC DNA]</scope>
    <source>
        <strain evidence="4 6">Bp8966</strain>
    </source>
</reference>
<dbReference type="EMBL" id="VZOK01000010">
    <property type="protein sequence ID" value="KAB0639310.1"/>
    <property type="molecule type" value="Genomic_DNA"/>
</dbReference>
<dbReference type="InterPro" id="IPR007410">
    <property type="entry name" value="LpqE-like"/>
</dbReference>
<feature type="chain" id="PRO_5044547818" evidence="1">
    <location>
        <begin position="21"/>
        <end position="154"/>
    </location>
</feature>
<dbReference type="Gene3D" id="2.60.40.1890">
    <property type="entry name" value="PCu(A)C copper chaperone"/>
    <property type="match status" value="1"/>
</dbReference>
<protein>
    <submittedName>
        <fullName evidence="2">Copper chaperone PCu(A)C</fullName>
    </submittedName>
    <submittedName>
        <fullName evidence="3">Copper transporter</fullName>
    </submittedName>
</protein>
<dbReference type="PANTHER" id="PTHR36302:SF1">
    <property type="entry name" value="COPPER CHAPERONE PCU(A)C"/>
    <property type="match status" value="1"/>
</dbReference>
<organism evidence="3">
    <name type="scientific">Burkholderia stagnalis</name>
    <dbReference type="NCBI Taxonomy" id="1503054"/>
    <lineage>
        <taxon>Bacteria</taxon>
        <taxon>Pseudomonadati</taxon>
        <taxon>Pseudomonadota</taxon>
        <taxon>Betaproteobacteria</taxon>
        <taxon>Burkholderiales</taxon>
        <taxon>Burkholderiaceae</taxon>
        <taxon>Burkholderia</taxon>
        <taxon>Burkholderia cepacia complex</taxon>
    </lineage>
</organism>
<keyword evidence="6" id="KW-1185">Reference proteome</keyword>
<evidence type="ECO:0000313" key="7">
    <source>
        <dbReference type="Proteomes" id="UP000473470"/>
    </source>
</evidence>
<sequence length="154" mass="15939">MKRSILAGSAFALMALHAPAAHSASAVQVNACWIRAMPPTLPSSGYFTVKNDGDAPIALTGIDTPAFGMAMLHETQTSGSTSKMVHVESVEVPAHGSLTFKPKSYHAMLEQPRQAVTPGTKVPLTLHFAGGLAVPATCDVKAPSFSGQSAGNPE</sequence>
<reference evidence="2 7" key="3">
    <citation type="submission" date="2019-09" db="EMBL/GenBank/DDBJ databases">
        <title>Draft genome sequences of 48 bacterial type strains from the CCUG.</title>
        <authorList>
            <person name="Tunovic T."/>
            <person name="Pineiro-Iglesias B."/>
            <person name="Unosson C."/>
            <person name="Inganas E."/>
            <person name="Ohlen M."/>
            <person name="Cardew S."/>
            <person name="Jensie-Markopoulos S."/>
            <person name="Salva-Serra F."/>
            <person name="Jaen-Luchoro D."/>
            <person name="Karlsson R."/>
            <person name="Svensson-Stadler L."/>
            <person name="Chun J."/>
            <person name="Moore E."/>
        </authorList>
    </citation>
    <scope>NUCLEOTIDE SEQUENCE [LARGE SCALE GENOMIC DNA]</scope>
    <source>
        <strain evidence="2 7">CCUG 65686</strain>
    </source>
</reference>
<evidence type="ECO:0000313" key="3">
    <source>
        <dbReference type="EMBL" id="KWA65347.1"/>
    </source>
</evidence>
<feature type="signal peptide" evidence="1">
    <location>
        <begin position="1"/>
        <end position="20"/>
    </location>
</feature>
<reference evidence="3 5" key="1">
    <citation type="submission" date="2015-11" db="EMBL/GenBank/DDBJ databases">
        <title>Expanding the genomic diversity of Burkholderia species for the development of highly accurate diagnostics.</title>
        <authorList>
            <person name="Sahl J."/>
            <person name="Keim P."/>
            <person name="Wagner D."/>
        </authorList>
    </citation>
    <scope>NUCLEOTIDE SEQUENCE [LARGE SCALE GENOMIC DNA]</scope>
    <source>
        <strain evidence="3 5">MSMB1960WGS</strain>
    </source>
</reference>
<comment type="caution">
    <text evidence="3">The sequence shown here is derived from an EMBL/GenBank/DDBJ whole genome shotgun (WGS) entry which is preliminary data.</text>
</comment>
<dbReference type="SUPFAM" id="SSF110087">
    <property type="entry name" value="DR1885-like metal-binding protein"/>
    <property type="match status" value="1"/>
</dbReference>
<dbReference type="Pfam" id="PF04314">
    <property type="entry name" value="PCuAC"/>
    <property type="match status" value="1"/>
</dbReference>
<dbReference type="AlphaFoldDB" id="A0A104GEP8"/>
<evidence type="ECO:0000256" key="1">
    <source>
        <dbReference type="SAM" id="SignalP"/>
    </source>
</evidence>
<evidence type="ECO:0000313" key="4">
    <source>
        <dbReference type="EMBL" id="RQY89183.1"/>
    </source>
</evidence>
<dbReference type="Proteomes" id="UP000473470">
    <property type="component" value="Unassembled WGS sequence"/>
</dbReference>